<dbReference type="RefSeq" id="WP_188943016.1">
    <property type="nucleotide sequence ID" value="NZ_BMPN01000003.1"/>
</dbReference>
<dbReference type="Pfam" id="PF12695">
    <property type="entry name" value="Abhydrolase_5"/>
    <property type="match status" value="1"/>
</dbReference>
<comment type="caution">
    <text evidence="3">The sequence shown here is derived from an EMBL/GenBank/DDBJ whole genome shotgun (WGS) entry which is preliminary data.</text>
</comment>
<reference evidence="4" key="1">
    <citation type="journal article" date="2019" name="Int. J. Syst. Evol. Microbiol.">
        <title>The Global Catalogue of Microorganisms (GCM) 10K type strain sequencing project: providing services to taxonomists for standard genome sequencing and annotation.</title>
        <authorList>
            <consortium name="The Broad Institute Genomics Platform"/>
            <consortium name="The Broad Institute Genome Sequencing Center for Infectious Disease"/>
            <person name="Wu L."/>
            <person name="Ma J."/>
        </authorList>
    </citation>
    <scope>NUCLEOTIDE SEQUENCE [LARGE SCALE GENOMIC DNA]</scope>
    <source>
        <strain evidence="4">JCM 30071</strain>
    </source>
</reference>
<keyword evidence="1" id="KW-1133">Transmembrane helix</keyword>
<evidence type="ECO:0000256" key="1">
    <source>
        <dbReference type="SAM" id="Phobius"/>
    </source>
</evidence>
<sequence length="245" mass="27571">MKKIIKYILIITSLLVFIGFSVFWIWSEQTYEASNNLSTFLGNDTMEYQQNWLVFEPENQQAKTGIILYPGAKVEPEAYSYYGDTLSKEGYLVIIPEVLFNFAIFDQNIAQEIMDYFPTVVQWIIGGHSLGGVAAASFAFNNPTKLDGLILLGSYPTDNNNFTGMDLPMLSIYAKNDGLTTPKEIQETQHLLSQHAELQEIQGGNHAQFGIYGEQKGDGNATISVEEQQRMITDTIKQWLDDANL</sequence>
<dbReference type="SUPFAM" id="SSF53474">
    <property type="entry name" value="alpha/beta-Hydrolases"/>
    <property type="match status" value="1"/>
</dbReference>
<dbReference type="Gene3D" id="3.40.50.1820">
    <property type="entry name" value="alpha/beta hydrolase"/>
    <property type="match status" value="1"/>
</dbReference>
<keyword evidence="1" id="KW-0812">Transmembrane</keyword>
<dbReference type="InterPro" id="IPR029058">
    <property type="entry name" value="AB_hydrolase_fold"/>
</dbReference>
<feature type="domain" description="Alpha/beta hydrolase fold-5" evidence="2">
    <location>
        <begin position="65"/>
        <end position="229"/>
    </location>
</feature>
<gene>
    <name evidence="3" type="ORF">GCM10007111_20660</name>
</gene>
<dbReference type="Proteomes" id="UP000634435">
    <property type="component" value="Unassembled WGS sequence"/>
</dbReference>
<keyword evidence="4" id="KW-1185">Reference proteome</keyword>
<evidence type="ECO:0000259" key="2">
    <source>
        <dbReference type="Pfam" id="PF12695"/>
    </source>
</evidence>
<evidence type="ECO:0000313" key="3">
    <source>
        <dbReference type="EMBL" id="GGJ58463.1"/>
    </source>
</evidence>
<feature type="transmembrane region" description="Helical" evidence="1">
    <location>
        <begin position="7"/>
        <end position="26"/>
    </location>
</feature>
<name>A0ABQ2DI16_9BACI</name>
<dbReference type="InterPro" id="IPR029059">
    <property type="entry name" value="AB_hydrolase_5"/>
</dbReference>
<organism evidence="3 4">
    <name type="scientific">Virgibacillus kapii</name>
    <dbReference type="NCBI Taxonomy" id="1638645"/>
    <lineage>
        <taxon>Bacteria</taxon>
        <taxon>Bacillati</taxon>
        <taxon>Bacillota</taxon>
        <taxon>Bacilli</taxon>
        <taxon>Bacillales</taxon>
        <taxon>Bacillaceae</taxon>
        <taxon>Virgibacillus</taxon>
    </lineage>
</organism>
<accession>A0ABQ2DI16</accession>
<proteinExistence type="predicted"/>
<dbReference type="EMBL" id="BMPN01000003">
    <property type="protein sequence ID" value="GGJ58463.1"/>
    <property type="molecule type" value="Genomic_DNA"/>
</dbReference>
<evidence type="ECO:0000313" key="4">
    <source>
        <dbReference type="Proteomes" id="UP000634435"/>
    </source>
</evidence>
<protein>
    <submittedName>
        <fullName evidence="3">Carboxymethylenebutenolidase</fullName>
    </submittedName>
</protein>
<keyword evidence="1" id="KW-0472">Membrane</keyword>